<evidence type="ECO:0000256" key="5">
    <source>
        <dbReference type="ARBA" id="ARBA00023002"/>
    </source>
</evidence>
<name>A0AAV9MXA4_9EURO</name>
<evidence type="ECO:0000256" key="2">
    <source>
        <dbReference type="ARBA" id="ARBA00010617"/>
    </source>
</evidence>
<evidence type="ECO:0000256" key="8">
    <source>
        <dbReference type="PIRSR" id="PIRSR602401-1"/>
    </source>
</evidence>
<organism evidence="11 12">
    <name type="scientific">Exophiala bonariae</name>
    <dbReference type="NCBI Taxonomy" id="1690606"/>
    <lineage>
        <taxon>Eukaryota</taxon>
        <taxon>Fungi</taxon>
        <taxon>Dikarya</taxon>
        <taxon>Ascomycota</taxon>
        <taxon>Pezizomycotina</taxon>
        <taxon>Eurotiomycetes</taxon>
        <taxon>Chaetothyriomycetidae</taxon>
        <taxon>Chaetothyriales</taxon>
        <taxon>Herpotrichiellaceae</taxon>
        <taxon>Exophiala</taxon>
    </lineage>
</organism>
<dbReference type="InterPro" id="IPR002401">
    <property type="entry name" value="Cyt_P450_E_grp-I"/>
</dbReference>
<dbReference type="PROSITE" id="PS00086">
    <property type="entry name" value="CYTOCHROME_P450"/>
    <property type="match status" value="1"/>
</dbReference>
<dbReference type="GO" id="GO:0004497">
    <property type="term" value="F:monooxygenase activity"/>
    <property type="evidence" value="ECO:0007669"/>
    <property type="project" value="UniProtKB-KW"/>
</dbReference>
<evidence type="ECO:0000256" key="9">
    <source>
        <dbReference type="RuleBase" id="RU000461"/>
    </source>
</evidence>
<evidence type="ECO:0000256" key="4">
    <source>
        <dbReference type="ARBA" id="ARBA00022723"/>
    </source>
</evidence>
<evidence type="ECO:0000313" key="12">
    <source>
        <dbReference type="Proteomes" id="UP001358417"/>
    </source>
</evidence>
<protein>
    <recommendedName>
        <fullName evidence="13">Cytochrome P450 monooxygenase</fullName>
    </recommendedName>
</protein>
<dbReference type="CDD" id="cd11058">
    <property type="entry name" value="CYP60B-like"/>
    <property type="match status" value="1"/>
</dbReference>
<keyword evidence="10" id="KW-0812">Transmembrane</keyword>
<dbReference type="GO" id="GO:0005506">
    <property type="term" value="F:iron ion binding"/>
    <property type="evidence" value="ECO:0007669"/>
    <property type="project" value="InterPro"/>
</dbReference>
<keyword evidence="10" id="KW-1133">Transmembrane helix</keyword>
<dbReference type="EMBL" id="JAVRRD010000032">
    <property type="protein sequence ID" value="KAK5046185.1"/>
    <property type="molecule type" value="Genomic_DNA"/>
</dbReference>
<evidence type="ECO:0000313" key="11">
    <source>
        <dbReference type="EMBL" id="KAK5046185.1"/>
    </source>
</evidence>
<keyword evidence="3 8" id="KW-0349">Heme</keyword>
<evidence type="ECO:0000256" key="1">
    <source>
        <dbReference type="ARBA" id="ARBA00001971"/>
    </source>
</evidence>
<dbReference type="GO" id="GO:0016705">
    <property type="term" value="F:oxidoreductase activity, acting on paired donors, with incorporation or reduction of molecular oxygen"/>
    <property type="evidence" value="ECO:0007669"/>
    <property type="project" value="InterPro"/>
</dbReference>
<dbReference type="GO" id="GO:0020037">
    <property type="term" value="F:heme binding"/>
    <property type="evidence" value="ECO:0007669"/>
    <property type="project" value="InterPro"/>
</dbReference>
<dbReference type="Pfam" id="PF00067">
    <property type="entry name" value="p450"/>
    <property type="match status" value="1"/>
</dbReference>
<dbReference type="InterPro" id="IPR036396">
    <property type="entry name" value="Cyt_P450_sf"/>
</dbReference>
<keyword evidence="10" id="KW-0472">Membrane</keyword>
<keyword evidence="12" id="KW-1185">Reference proteome</keyword>
<reference evidence="11 12" key="1">
    <citation type="submission" date="2023-08" db="EMBL/GenBank/DDBJ databases">
        <title>Black Yeasts Isolated from many extreme environments.</title>
        <authorList>
            <person name="Coleine C."/>
            <person name="Stajich J.E."/>
            <person name="Selbmann L."/>
        </authorList>
    </citation>
    <scope>NUCLEOTIDE SEQUENCE [LARGE SCALE GENOMIC DNA]</scope>
    <source>
        <strain evidence="11 12">CCFEE 5792</strain>
    </source>
</reference>
<evidence type="ECO:0000256" key="3">
    <source>
        <dbReference type="ARBA" id="ARBA00022617"/>
    </source>
</evidence>
<evidence type="ECO:0000256" key="6">
    <source>
        <dbReference type="ARBA" id="ARBA00023004"/>
    </source>
</evidence>
<feature type="binding site" description="axial binding residue" evidence="8">
    <location>
        <position position="453"/>
    </location>
    <ligand>
        <name>heme</name>
        <dbReference type="ChEBI" id="CHEBI:30413"/>
    </ligand>
    <ligandPart>
        <name>Fe</name>
        <dbReference type="ChEBI" id="CHEBI:18248"/>
    </ligandPart>
</feature>
<keyword evidence="4 8" id="KW-0479">Metal-binding</keyword>
<proteinExistence type="inferred from homology"/>
<comment type="caution">
    <text evidence="11">The sequence shown here is derived from an EMBL/GenBank/DDBJ whole genome shotgun (WGS) entry which is preliminary data.</text>
</comment>
<dbReference type="RefSeq" id="XP_064701784.1">
    <property type="nucleotide sequence ID" value="XM_064852187.1"/>
</dbReference>
<dbReference type="PANTHER" id="PTHR24305">
    <property type="entry name" value="CYTOCHROME P450"/>
    <property type="match status" value="1"/>
</dbReference>
<evidence type="ECO:0000256" key="7">
    <source>
        <dbReference type="ARBA" id="ARBA00023033"/>
    </source>
</evidence>
<keyword evidence="6 8" id="KW-0408">Iron</keyword>
<evidence type="ECO:0000256" key="10">
    <source>
        <dbReference type="SAM" id="Phobius"/>
    </source>
</evidence>
<sequence>MPVIQDFRLRANSWIGTYGALLLAIGNLVLLQLCICVYRIWFHPLSKYPGPAILKVVSFPWIYTTLIKGTGPRSILELHRKCGKIVRLGPNHLAVDGSIGFPQVFGNRKVDHPKLPGFFIDFPNAIIGSNREVHRRQRRQLNPAFSDLAVKEQESIVTRYVDLLLDKLSEQEALQKHVNIVEWLNFTTFDVIGDLTFGESFHSLEQSGYHPWVLNIVNSVRIASIARFLLWYIPPAVLSIGLKGTGIMKLAHEARFYAKEKALARISLGPVPKDGRRDFMTYMLNKEQNGGGMSETEIVANSPFLVGAGSETIATALSSLFFHLASNPSIYKAVADELRSKFHSKEDITVQSTTSLQHLNACIEETLRIYPPVCESPPRISLADGVVDGNYIPKGTIITVSQYATFRNPEHFQEPGSFLPQRWFPPSHPLFEDRFQSDNKAAFKPFSFGARDCIGKRLAYAEMRVLAARFLHVFDFDMLPNQEDWLNKQLAFVIWDKGPLYIALQRRSTS</sequence>
<evidence type="ECO:0008006" key="13">
    <source>
        <dbReference type="Google" id="ProtNLM"/>
    </source>
</evidence>
<comment type="cofactor">
    <cofactor evidence="1 8">
        <name>heme</name>
        <dbReference type="ChEBI" id="CHEBI:30413"/>
    </cofactor>
</comment>
<dbReference type="GeneID" id="89976805"/>
<dbReference type="Gene3D" id="1.10.630.10">
    <property type="entry name" value="Cytochrome P450"/>
    <property type="match status" value="1"/>
</dbReference>
<dbReference type="PRINTS" id="PR00385">
    <property type="entry name" value="P450"/>
</dbReference>
<dbReference type="InterPro" id="IPR017972">
    <property type="entry name" value="Cyt_P450_CS"/>
</dbReference>
<gene>
    <name evidence="11" type="ORF">LTR84_008642</name>
</gene>
<dbReference type="InterPro" id="IPR001128">
    <property type="entry name" value="Cyt_P450"/>
</dbReference>
<dbReference type="PRINTS" id="PR00463">
    <property type="entry name" value="EP450I"/>
</dbReference>
<feature type="transmembrane region" description="Helical" evidence="10">
    <location>
        <begin position="20"/>
        <end position="41"/>
    </location>
</feature>
<keyword evidence="5 9" id="KW-0560">Oxidoreductase</keyword>
<dbReference type="SUPFAM" id="SSF48264">
    <property type="entry name" value="Cytochrome P450"/>
    <property type="match status" value="1"/>
</dbReference>
<keyword evidence="7 9" id="KW-0503">Monooxygenase</keyword>
<dbReference type="InterPro" id="IPR050121">
    <property type="entry name" value="Cytochrome_P450_monoxygenase"/>
</dbReference>
<accession>A0AAV9MXA4</accession>
<dbReference type="Proteomes" id="UP001358417">
    <property type="component" value="Unassembled WGS sequence"/>
</dbReference>
<dbReference type="AlphaFoldDB" id="A0AAV9MXA4"/>
<comment type="similarity">
    <text evidence="2 9">Belongs to the cytochrome P450 family.</text>
</comment>
<dbReference type="PANTHER" id="PTHR24305:SF210">
    <property type="entry name" value="CYTOCHROME P450 MONOOXYGENASE ASQL-RELATED"/>
    <property type="match status" value="1"/>
</dbReference>